<name>A0A6C7DZV9_ILUCY</name>
<dbReference type="RefSeq" id="WP_015439591.1">
    <property type="nucleotide sequence ID" value="NC_020520.1"/>
</dbReference>
<keyword evidence="2" id="KW-1185">Reference proteome</keyword>
<evidence type="ECO:0000313" key="2">
    <source>
        <dbReference type="Proteomes" id="UP000011863"/>
    </source>
</evidence>
<protein>
    <submittedName>
        <fullName evidence="1">Uncharacterized protein</fullName>
    </submittedName>
</protein>
<sequence length="86" mass="9489">MMFSVFCPTHDTRVLMTRRNAISFWNGPDGSVIRWKCGCGHEGFLDHTGSHADPTNVNCPGEIDFSTIGTSLPAADRHTDQVQTTH</sequence>
<accession>A0A6C7DZV9</accession>
<dbReference type="Proteomes" id="UP000011863">
    <property type="component" value="Chromosome"/>
</dbReference>
<dbReference type="KEGG" id="aym:YM304_00290"/>
<organism evidence="1 2">
    <name type="scientific">Ilumatobacter coccineus (strain NBRC 103263 / KCTC 29153 / YM16-304)</name>
    <dbReference type="NCBI Taxonomy" id="1313172"/>
    <lineage>
        <taxon>Bacteria</taxon>
        <taxon>Bacillati</taxon>
        <taxon>Actinomycetota</taxon>
        <taxon>Acidimicrobiia</taxon>
        <taxon>Acidimicrobiales</taxon>
        <taxon>Ilumatobacteraceae</taxon>
        <taxon>Ilumatobacter</taxon>
    </lineage>
</organism>
<gene>
    <name evidence="1" type="ORF">YM304_00290</name>
</gene>
<dbReference type="OrthoDB" id="3788232at2"/>
<proteinExistence type="predicted"/>
<dbReference type="AlphaFoldDB" id="A0A6C7DZV9"/>
<reference evidence="1 2" key="1">
    <citation type="journal article" date="2013" name="Int. J. Syst. Evol. Microbiol.">
        <title>Ilumatobacter nonamiense sp. nov. and Ilumatobacter coccineum sp. nov., isolated from seashore sand.</title>
        <authorList>
            <person name="Matsumoto A."/>
            <person name="Kasai H."/>
            <person name="Matsuo Y."/>
            <person name="Shizuri Y."/>
            <person name="Ichikawa N."/>
            <person name="Fujita N."/>
            <person name="Omura S."/>
            <person name="Takahashi Y."/>
        </authorList>
    </citation>
    <scope>NUCLEOTIDE SEQUENCE [LARGE SCALE GENOMIC DNA]</scope>
    <source>
        <strain evidence="2">NBRC 103263 / KCTC 29153 / YM16-304</strain>
    </source>
</reference>
<evidence type="ECO:0000313" key="1">
    <source>
        <dbReference type="EMBL" id="BAN00343.1"/>
    </source>
</evidence>
<dbReference type="EMBL" id="AP012057">
    <property type="protein sequence ID" value="BAN00343.1"/>
    <property type="molecule type" value="Genomic_DNA"/>
</dbReference>